<evidence type="ECO:0000256" key="8">
    <source>
        <dbReference type="ARBA" id="ARBA00023012"/>
    </source>
</evidence>
<dbReference type="GO" id="GO:0000155">
    <property type="term" value="F:phosphorelay sensor kinase activity"/>
    <property type="evidence" value="ECO:0007669"/>
    <property type="project" value="InterPro"/>
</dbReference>
<dbReference type="InterPro" id="IPR050482">
    <property type="entry name" value="Sensor_HK_TwoCompSys"/>
</dbReference>
<keyword evidence="3" id="KW-0597">Phosphoprotein</keyword>
<dbReference type="KEGG" id="tsph:KIH39_03425"/>
<evidence type="ECO:0000256" key="2">
    <source>
        <dbReference type="ARBA" id="ARBA00012438"/>
    </source>
</evidence>
<dbReference type="RefSeq" id="WP_213497870.1">
    <property type="nucleotide sequence ID" value="NZ_CP074694.1"/>
</dbReference>
<evidence type="ECO:0000256" key="3">
    <source>
        <dbReference type="ARBA" id="ARBA00022553"/>
    </source>
</evidence>
<evidence type="ECO:0000256" key="4">
    <source>
        <dbReference type="ARBA" id="ARBA00022679"/>
    </source>
</evidence>
<evidence type="ECO:0000313" key="10">
    <source>
        <dbReference type="EMBL" id="QVL32980.1"/>
    </source>
</evidence>
<dbReference type="GO" id="GO:0005524">
    <property type="term" value="F:ATP binding"/>
    <property type="evidence" value="ECO:0007669"/>
    <property type="project" value="UniProtKB-KW"/>
</dbReference>
<keyword evidence="4" id="KW-0808">Transferase</keyword>
<dbReference type="AlphaFoldDB" id="A0A8E6EVN5"/>
<keyword evidence="7" id="KW-0067">ATP-binding</keyword>
<keyword evidence="8" id="KW-0902">Two-component regulatory system</keyword>
<evidence type="ECO:0000313" key="11">
    <source>
        <dbReference type="Proteomes" id="UP000676194"/>
    </source>
</evidence>
<dbReference type="PANTHER" id="PTHR24421:SF10">
    <property type="entry name" value="NITRATE_NITRITE SENSOR PROTEIN NARQ"/>
    <property type="match status" value="1"/>
</dbReference>
<dbReference type="PANTHER" id="PTHR24421">
    <property type="entry name" value="NITRATE/NITRITE SENSOR PROTEIN NARX-RELATED"/>
    <property type="match status" value="1"/>
</dbReference>
<dbReference type="Pfam" id="PF07730">
    <property type="entry name" value="HisKA_3"/>
    <property type="match status" value="1"/>
</dbReference>
<name>A0A8E6EVN5_9BACT</name>
<dbReference type="EC" id="2.7.13.3" evidence="2"/>
<keyword evidence="11" id="KW-1185">Reference proteome</keyword>
<dbReference type="EMBL" id="CP074694">
    <property type="protein sequence ID" value="QVL32980.1"/>
    <property type="molecule type" value="Genomic_DNA"/>
</dbReference>
<dbReference type="Proteomes" id="UP000676194">
    <property type="component" value="Chromosome"/>
</dbReference>
<feature type="domain" description="Signal transduction histidine kinase subgroup 3 dimerisation and phosphoacceptor" evidence="9">
    <location>
        <begin position="23"/>
        <end position="80"/>
    </location>
</feature>
<evidence type="ECO:0000256" key="1">
    <source>
        <dbReference type="ARBA" id="ARBA00000085"/>
    </source>
</evidence>
<comment type="catalytic activity">
    <reaction evidence="1">
        <text>ATP + protein L-histidine = ADP + protein N-phospho-L-histidine.</text>
        <dbReference type="EC" id="2.7.13.3"/>
    </reaction>
</comment>
<accession>A0A8E6EVN5</accession>
<evidence type="ECO:0000256" key="5">
    <source>
        <dbReference type="ARBA" id="ARBA00022741"/>
    </source>
</evidence>
<keyword evidence="6" id="KW-0418">Kinase</keyword>
<keyword evidence="5" id="KW-0547">Nucleotide-binding</keyword>
<organism evidence="10 11">
    <name type="scientific">Telmatocola sphagniphila</name>
    <dbReference type="NCBI Taxonomy" id="1123043"/>
    <lineage>
        <taxon>Bacteria</taxon>
        <taxon>Pseudomonadati</taxon>
        <taxon>Planctomycetota</taxon>
        <taxon>Planctomycetia</taxon>
        <taxon>Gemmatales</taxon>
        <taxon>Gemmataceae</taxon>
    </lineage>
</organism>
<dbReference type="GO" id="GO:0046983">
    <property type="term" value="F:protein dimerization activity"/>
    <property type="evidence" value="ECO:0007669"/>
    <property type="project" value="InterPro"/>
</dbReference>
<evidence type="ECO:0000256" key="6">
    <source>
        <dbReference type="ARBA" id="ARBA00022777"/>
    </source>
</evidence>
<proteinExistence type="predicted"/>
<evidence type="ECO:0000256" key="7">
    <source>
        <dbReference type="ARBA" id="ARBA00022840"/>
    </source>
</evidence>
<gene>
    <name evidence="10" type="ORF">KIH39_03425</name>
</gene>
<evidence type="ECO:0000259" key="9">
    <source>
        <dbReference type="Pfam" id="PF07730"/>
    </source>
</evidence>
<protein>
    <recommendedName>
        <fullName evidence="2">histidine kinase</fullName>
        <ecNumber evidence="2">2.7.13.3</ecNumber>
    </recommendedName>
</protein>
<sequence length="212" mass="23969">MQSHPAAVVDLCSHLIEEHEILRRDLARFLHDEVSQSLILLKMNLLQSESSKSATDNCTQLIDDTLKKVRDRSLALRPSLLDDLGLVTALSWYLRNAPELHEKSYQLDTEPRNLKWDRTTALTCYRLVQRVVENGDPARGQTLEIRLRSSATSQTLSFSNLSSLFANADWAKKPNPTLLEVQMRVAQLGGTLEYLYTADTATGLRIEFSSKI</sequence>
<reference evidence="10" key="1">
    <citation type="submission" date="2021-05" db="EMBL/GenBank/DDBJ databases">
        <title>Complete genome sequence of the cellulolytic planctomycete Telmatocola sphagniphila SP2T and characterization of the first cellulase from planctomycetes.</title>
        <authorList>
            <person name="Rakitin A.L."/>
            <person name="Beletsky A.V."/>
            <person name="Naumoff D.G."/>
            <person name="Kulichevskaya I.S."/>
            <person name="Mardanov A.V."/>
            <person name="Ravin N.V."/>
            <person name="Dedysh S.N."/>
        </authorList>
    </citation>
    <scope>NUCLEOTIDE SEQUENCE</scope>
    <source>
        <strain evidence="10">SP2T</strain>
    </source>
</reference>
<dbReference type="GO" id="GO:0016020">
    <property type="term" value="C:membrane"/>
    <property type="evidence" value="ECO:0007669"/>
    <property type="project" value="InterPro"/>
</dbReference>
<dbReference type="InterPro" id="IPR011712">
    <property type="entry name" value="Sig_transdc_His_kin_sub3_dim/P"/>
</dbReference>